<reference evidence="3" key="2">
    <citation type="submission" date="2022-03" db="EMBL/GenBank/DDBJ databases">
        <title>Genome Encyclopedia of Bacteria and Archaea VI: Functional Genomics of Type Strains.</title>
        <authorList>
            <person name="Whitman W."/>
        </authorList>
    </citation>
    <scope>NUCLEOTIDE SEQUENCE</scope>
    <source>
        <strain evidence="3">HSC-15S17</strain>
    </source>
</reference>
<dbReference type="InterPro" id="IPR014940">
    <property type="entry name" value="BAAT_C"/>
</dbReference>
<proteinExistence type="predicted"/>
<dbReference type="PANTHER" id="PTHR10824:SF4">
    <property type="entry name" value="ACYL-COENZYME A THIOESTERASE 1-LIKE"/>
    <property type="match status" value="1"/>
</dbReference>
<dbReference type="Proteomes" id="UP001155901">
    <property type="component" value="Unassembled WGS sequence"/>
</dbReference>
<dbReference type="EMBL" id="JAHTGR010000020">
    <property type="protein sequence ID" value="MBV6324790.1"/>
    <property type="molecule type" value="Genomic_DNA"/>
</dbReference>
<reference evidence="2" key="1">
    <citation type="submission" date="2021-07" db="EMBL/GenBank/DDBJ databases">
        <title>Characterization of violacein-producing bacteria and related species.</title>
        <authorList>
            <person name="Wilson H.S."/>
            <person name="De Leon M.E."/>
        </authorList>
    </citation>
    <scope>NUCLEOTIDE SEQUENCE</scope>
    <source>
        <strain evidence="2">HSC-15S17</strain>
    </source>
</reference>
<name>A0AA41LAZ8_9BURK</name>
<dbReference type="AlphaFoldDB" id="A0AA41LAZ8"/>
<sequence>MRQVVYRDLVAHLYLPKTAAKVPVVVAIGGSEGGLGTGDANGQMMAPHGIAVLGLAYFSASGLPATLDQIPLEYFIRALDFLQTQPEVDATRIGFVGGSRGAEAALLVASIDQRIKSVVVTTPSSVAWFGRTLPKSAWTWQGKDVPAMSPTQDQALPQVGRFLAALDQQQVVRQARIAVEKINGPILLISAQNDQIWPSFQMSNDIAAELKAQHYPHAVTHDSYPTGHGFSQELAPHIKQSIIDHFLHTL</sequence>
<evidence type="ECO:0000313" key="3">
    <source>
        <dbReference type="EMBL" id="MCP2009113.1"/>
    </source>
</evidence>
<dbReference type="Proteomes" id="UP001162889">
    <property type="component" value="Unassembled WGS sequence"/>
</dbReference>
<keyword evidence="2" id="KW-0378">Hydrolase</keyword>
<dbReference type="GO" id="GO:0006631">
    <property type="term" value="P:fatty acid metabolic process"/>
    <property type="evidence" value="ECO:0007669"/>
    <property type="project" value="TreeGrafter"/>
</dbReference>
<dbReference type="PANTHER" id="PTHR10824">
    <property type="entry name" value="ACYL-COENZYME A THIOESTERASE-RELATED"/>
    <property type="match status" value="1"/>
</dbReference>
<dbReference type="GO" id="GO:0006637">
    <property type="term" value="P:acyl-CoA metabolic process"/>
    <property type="evidence" value="ECO:0007669"/>
    <property type="project" value="TreeGrafter"/>
</dbReference>
<evidence type="ECO:0000259" key="1">
    <source>
        <dbReference type="Pfam" id="PF08840"/>
    </source>
</evidence>
<dbReference type="GO" id="GO:0047617">
    <property type="term" value="F:fatty acyl-CoA hydrolase activity"/>
    <property type="evidence" value="ECO:0007669"/>
    <property type="project" value="TreeGrafter"/>
</dbReference>
<comment type="caution">
    <text evidence="2">The sequence shown here is derived from an EMBL/GenBank/DDBJ whole genome shotgun (WGS) entry which is preliminary data.</text>
</comment>
<protein>
    <submittedName>
        <fullName evidence="2 3">Dienelactone hydrolase</fullName>
    </submittedName>
</protein>
<accession>A0AA41LAZ8</accession>
<keyword evidence="5" id="KW-1185">Reference proteome</keyword>
<feature type="domain" description="BAAT/Acyl-CoA thioester hydrolase C-terminal" evidence="1">
    <location>
        <begin position="70"/>
        <end position="241"/>
    </location>
</feature>
<evidence type="ECO:0000313" key="4">
    <source>
        <dbReference type="Proteomes" id="UP001155901"/>
    </source>
</evidence>
<organism evidence="2 4">
    <name type="scientific">Duganella violaceipulchra</name>
    <dbReference type="NCBI Taxonomy" id="2849652"/>
    <lineage>
        <taxon>Bacteria</taxon>
        <taxon>Pseudomonadati</taxon>
        <taxon>Pseudomonadota</taxon>
        <taxon>Betaproteobacteria</taxon>
        <taxon>Burkholderiales</taxon>
        <taxon>Oxalobacteraceae</taxon>
        <taxon>Telluria group</taxon>
        <taxon>Duganella</taxon>
    </lineage>
</organism>
<dbReference type="RefSeq" id="WP_217945687.1">
    <property type="nucleotide sequence ID" value="NZ_JAHTGR010000020.1"/>
</dbReference>
<evidence type="ECO:0000313" key="2">
    <source>
        <dbReference type="EMBL" id="MBV6324790.1"/>
    </source>
</evidence>
<dbReference type="EMBL" id="JALJZU010000005">
    <property type="protein sequence ID" value="MCP2009113.1"/>
    <property type="molecule type" value="Genomic_DNA"/>
</dbReference>
<dbReference type="Pfam" id="PF08840">
    <property type="entry name" value="BAAT_C"/>
    <property type="match status" value="1"/>
</dbReference>
<gene>
    <name evidence="2" type="ORF">KVP70_28075</name>
    <name evidence="3" type="ORF">L1274_002826</name>
</gene>
<evidence type="ECO:0000313" key="5">
    <source>
        <dbReference type="Proteomes" id="UP001162889"/>
    </source>
</evidence>